<name>A0A1H9QQG7_9ACTN</name>
<dbReference type="OrthoDB" id="7573292at2"/>
<protein>
    <submittedName>
        <fullName evidence="1">Uncharacterized protein</fullName>
    </submittedName>
</protein>
<sequence length="74" mass="8185">MQNITCTHCGAADPEPGFVEDSGKNARGYARWIAGHLERGIFGGAKRMGRPSRQIDAYRCHQCGHLELFATHQT</sequence>
<evidence type="ECO:0000313" key="2">
    <source>
        <dbReference type="Proteomes" id="UP000182841"/>
    </source>
</evidence>
<reference evidence="2" key="1">
    <citation type="submission" date="2016-10" db="EMBL/GenBank/DDBJ databases">
        <authorList>
            <person name="Varghese N."/>
            <person name="Submissions S."/>
        </authorList>
    </citation>
    <scope>NUCLEOTIDE SEQUENCE [LARGE SCALE GENOMIC DNA]</scope>
    <source>
        <strain evidence="2">CGMCC 4.6825</strain>
    </source>
</reference>
<dbReference type="EMBL" id="FOGO01000003">
    <property type="protein sequence ID" value="SER62831.1"/>
    <property type="molecule type" value="Genomic_DNA"/>
</dbReference>
<organism evidence="1 2">
    <name type="scientific">Streptomyces qinglanensis</name>
    <dbReference type="NCBI Taxonomy" id="943816"/>
    <lineage>
        <taxon>Bacteria</taxon>
        <taxon>Bacillati</taxon>
        <taxon>Actinomycetota</taxon>
        <taxon>Actinomycetes</taxon>
        <taxon>Kitasatosporales</taxon>
        <taxon>Streptomycetaceae</taxon>
        <taxon>Streptomyces</taxon>
    </lineage>
</organism>
<proteinExistence type="predicted"/>
<keyword evidence="2" id="KW-1185">Reference proteome</keyword>
<dbReference type="AlphaFoldDB" id="A0A1H9QQG7"/>
<gene>
    <name evidence="1" type="ORF">SAMN05421870_10357</name>
</gene>
<evidence type="ECO:0000313" key="1">
    <source>
        <dbReference type="EMBL" id="SER62831.1"/>
    </source>
</evidence>
<dbReference type="Proteomes" id="UP000182841">
    <property type="component" value="Unassembled WGS sequence"/>
</dbReference>
<dbReference type="RefSeq" id="WP_074999353.1">
    <property type="nucleotide sequence ID" value="NZ_FOGO01000003.1"/>
</dbReference>
<accession>A0A1H9QQG7</accession>